<evidence type="ECO:0000256" key="1">
    <source>
        <dbReference type="SAM" id="MobiDB-lite"/>
    </source>
</evidence>
<dbReference type="AlphaFoldDB" id="A0AAV5A4G1"/>
<name>A0AAV5A4G1_9AGAM</name>
<dbReference type="Proteomes" id="UP001050691">
    <property type="component" value="Unassembled WGS sequence"/>
</dbReference>
<proteinExistence type="predicted"/>
<reference evidence="2" key="1">
    <citation type="submission" date="2021-10" db="EMBL/GenBank/DDBJ databases">
        <title>De novo Genome Assembly of Clathrus columnatus (Basidiomycota, Fungi) Using Illumina and Nanopore Sequence Data.</title>
        <authorList>
            <person name="Ogiso-Tanaka E."/>
            <person name="Itagaki H."/>
            <person name="Hosoya T."/>
            <person name="Hosaka K."/>
        </authorList>
    </citation>
    <scope>NUCLEOTIDE SEQUENCE</scope>
    <source>
        <strain evidence="2">MO-923</strain>
    </source>
</reference>
<comment type="caution">
    <text evidence="2">The sequence shown here is derived from an EMBL/GenBank/DDBJ whole genome shotgun (WGS) entry which is preliminary data.</text>
</comment>
<dbReference type="EMBL" id="BPWL01000004">
    <property type="protein sequence ID" value="GJJ09541.1"/>
    <property type="molecule type" value="Genomic_DNA"/>
</dbReference>
<evidence type="ECO:0000313" key="3">
    <source>
        <dbReference type="Proteomes" id="UP001050691"/>
    </source>
</evidence>
<dbReference type="InterPro" id="IPR006993">
    <property type="entry name" value="Glut_rich_SH3-bd"/>
</dbReference>
<protein>
    <submittedName>
        <fullName evidence="2">Uncharacterized protein</fullName>
    </submittedName>
</protein>
<organism evidence="2 3">
    <name type="scientific">Clathrus columnatus</name>
    <dbReference type="NCBI Taxonomy" id="1419009"/>
    <lineage>
        <taxon>Eukaryota</taxon>
        <taxon>Fungi</taxon>
        <taxon>Dikarya</taxon>
        <taxon>Basidiomycota</taxon>
        <taxon>Agaricomycotina</taxon>
        <taxon>Agaricomycetes</taxon>
        <taxon>Phallomycetidae</taxon>
        <taxon>Phallales</taxon>
        <taxon>Clathraceae</taxon>
        <taxon>Clathrus</taxon>
    </lineage>
</organism>
<dbReference type="Gene3D" id="3.40.30.10">
    <property type="entry name" value="Glutaredoxin"/>
    <property type="match status" value="1"/>
</dbReference>
<sequence>MPAPPIQVFLTTIITQPTLKRRQEYILRILQTHKIPFTSYDLASDDAAKTLWRRKAPAGKQELPEAVEFGELDIFLRRNEDWNEKFADPAIQLPEVPIGVPGAYMPSEMTPKKTPVPTPLPSQSGDGSDSRKDIDLGDQLSVHDLKGIKASEEELADLVKELGLGGEDANDLIKGLTQTQAPTENTKSEVKTSPSLVPENPSDTLTSPVL</sequence>
<evidence type="ECO:0000313" key="2">
    <source>
        <dbReference type="EMBL" id="GJJ09541.1"/>
    </source>
</evidence>
<feature type="region of interest" description="Disordered" evidence="1">
    <location>
        <begin position="102"/>
        <end position="135"/>
    </location>
</feature>
<accession>A0AAV5A4G1</accession>
<dbReference type="Pfam" id="PF04908">
    <property type="entry name" value="SH3BGR"/>
    <property type="match status" value="1"/>
</dbReference>
<feature type="region of interest" description="Disordered" evidence="1">
    <location>
        <begin position="173"/>
        <end position="210"/>
    </location>
</feature>
<keyword evidence="3" id="KW-1185">Reference proteome</keyword>
<gene>
    <name evidence="2" type="ORF">Clacol_003764</name>
</gene>
<feature type="compositionally biased region" description="Polar residues" evidence="1">
    <location>
        <begin position="176"/>
        <end position="210"/>
    </location>
</feature>